<dbReference type="OrthoDB" id="9800877at2"/>
<evidence type="ECO:0000313" key="2">
    <source>
        <dbReference type="Proteomes" id="UP000295110"/>
    </source>
</evidence>
<gene>
    <name evidence="1" type="ORF">EV671_10736</name>
</gene>
<dbReference type="RefSeq" id="WP_132576825.1">
    <property type="nucleotide sequence ID" value="NZ_CBCSGL010000106.1"/>
</dbReference>
<reference evidence="1 2" key="1">
    <citation type="submission" date="2019-03" db="EMBL/GenBank/DDBJ databases">
        <title>Genomic Encyclopedia of Type Strains, Phase IV (KMG-IV): sequencing the most valuable type-strain genomes for metagenomic binning, comparative biology and taxonomic classification.</title>
        <authorList>
            <person name="Goeker M."/>
        </authorList>
    </citation>
    <scope>NUCLEOTIDE SEQUENCE [LARGE SCALE GENOMIC DNA]</scope>
    <source>
        <strain evidence="1 2">DSM 654</strain>
    </source>
</reference>
<dbReference type="EMBL" id="SMBU01000073">
    <property type="protein sequence ID" value="TCU81681.1"/>
    <property type="molecule type" value="Genomic_DNA"/>
</dbReference>
<dbReference type="InterPro" id="IPR002514">
    <property type="entry name" value="Transposase_8"/>
</dbReference>
<name>A0A4R3U5V5_ROSSA</name>
<accession>A0A4R3U5V5</accession>
<dbReference type="GO" id="GO:0004803">
    <property type="term" value="F:transposase activity"/>
    <property type="evidence" value="ECO:0007669"/>
    <property type="project" value="InterPro"/>
</dbReference>
<dbReference type="SUPFAM" id="SSF46689">
    <property type="entry name" value="Homeodomain-like"/>
    <property type="match status" value="1"/>
</dbReference>
<comment type="caution">
    <text evidence="1">The sequence shown here is derived from an EMBL/GenBank/DDBJ whole genome shotgun (WGS) entry which is preliminary data.</text>
</comment>
<dbReference type="Proteomes" id="UP000295110">
    <property type="component" value="Unassembled WGS sequence"/>
</dbReference>
<dbReference type="Pfam" id="PF01527">
    <property type="entry name" value="HTH_Tnp_1"/>
    <property type="match status" value="1"/>
</dbReference>
<dbReference type="NCBIfam" id="NF047595">
    <property type="entry name" value="IS66_ISRel24_TnpA"/>
    <property type="match status" value="1"/>
</dbReference>
<evidence type="ECO:0000313" key="1">
    <source>
        <dbReference type="EMBL" id="TCU81681.1"/>
    </source>
</evidence>
<dbReference type="GO" id="GO:0003677">
    <property type="term" value="F:DNA binding"/>
    <property type="evidence" value="ECO:0007669"/>
    <property type="project" value="InterPro"/>
</dbReference>
<proteinExistence type="predicted"/>
<dbReference type="InterPro" id="IPR009057">
    <property type="entry name" value="Homeodomain-like_sf"/>
</dbReference>
<protein>
    <submittedName>
        <fullName evidence="1">Transposase</fullName>
    </submittedName>
</protein>
<dbReference type="AlphaFoldDB" id="A0A4R3U5V5"/>
<organism evidence="1 2">
    <name type="scientific">Roseateles saccharophilus</name>
    <name type="common">Pseudomonas saccharophila</name>
    <dbReference type="NCBI Taxonomy" id="304"/>
    <lineage>
        <taxon>Bacteria</taxon>
        <taxon>Pseudomonadati</taxon>
        <taxon>Pseudomonadota</taxon>
        <taxon>Betaproteobacteria</taxon>
        <taxon>Burkholderiales</taxon>
        <taxon>Sphaerotilaceae</taxon>
        <taxon>Roseateles</taxon>
    </lineage>
</organism>
<keyword evidence="2" id="KW-1185">Reference proteome</keyword>
<sequence length="117" mass="13081">MQAEQSRKRRRYSPELKAQILAECEVPGMSVAKVALAHGINTNILHGWRKLTRRAEPAVVRQEFVPVAVAATAPPRCDDRAIELELRRGTMAIKLLWPTSAAAALAVFTRELLRRNV</sequence>
<dbReference type="GO" id="GO:0006313">
    <property type="term" value="P:DNA transposition"/>
    <property type="evidence" value="ECO:0007669"/>
    <property type="project" value="InterPro"/>
</dbReference>